<reference evidence="2 3" key="1">
    <citation type="submission" date="2017-02" db="EMBL/GenBank/DDBJ databases">
        <title>The new phylogeny of genus Mycobacterium.</title>
        <authorList>
            <person name="Tortoli E."/>
            <person name="Trovato A."/>
            <person name="Cirillo D.M."/>
        </authorList>
    </citation>
    <scope>NUCLEOTIDE SEQUENCE [LARGE SCALE GENOMIC DNA]</scope>
    <source>
        <strain evidence="2 3">DSM 44471</strain>
    </source>
</reference>
<gene>
    <name evidence="2" type="ORF">BST25_21255</name>
</gene>
<evidence type="ECO:0000313" key="2">
    <source>
        <dbReference type="EMBL" id="ORA69609.1"/>
    </source>
</evidence>
<protein>
    <recommendedName>
        <fullName evidence="4">SMODS and SLOG-associating 2TM effector domain-containing protein</fullName>
    </recommendedName>
</protein>
<evidence type="ECO:0000313" key="3">
    <source>
        <dbReference type="Proteomes" id="UP000192566"/>
    </source>
</evidence>
<proteinExistence type="predicted"/>
<accession>A0A1X0DBM5</accession>
<keyword evidence="1" id="KW-0472">Membrane</keyword>
<evidence type="ECO:0000256" key="1">
    <source>
        <dbReference type="SAM" id="Phobius"/>
    </source>
</evidence>
<dbReference type="AlphaFoldDB" id="A0A1X0DBM5"/>
<keyword evidence="1" id="KW-0812">Transmembrane</keyword>
<feature type="transmembrane region" description="Helical" evidence="1">
    <location>
        <begin position="30"/>
        <end position="50"/>
    </location>
</feature>
<feature type="transmembrane region" description="Helical" evidence="1">
    <location>
        <begin position="141"/>
        <end position="162"/>
    </location>
</feature>
<comment type="caution">
    <text evidence="2">The sequence shown here is derived from an EMBL/GenBank/DDBJ whole genome shotgun (WGS) entry which is preliminary data.</text>
</comment>
<keyword evidence="1" id="KW-1133">Transmembrane helix</keyword>
<keyword evidence="3" id="KW-1185">Reference proteome</keyword>
<evidence type="ECO:0008006" key="4">
    <source>
        <dbReference type="Google" id="ProtNLM"/>
    </source>
</evidence>
<organism evidence="2 3">
    <name type="scientific">Mycobacterium heidelbergense</name>
    <dbReference type="NCBI Taxonomy" id="53376"/>
    <lineage>
        <taxon>Bacteria</taxon>
        <taxon>Bacillati</taxon>
        <taxon>Actinomycetota</taxon>
        <taxon>Actinomycetes</taxon>
        <taxon>Mycobacteriales</taxon>
        <taxon>Mycobacteriaceae</taxon>
        <taxon>Mycobacterium</taxon>
        <taxon>Mycobacterium simiae complex</taxon>
    </lineage>
</organism>
<feature type="transmembrane region" description="Helical" evidence="1">
    <location>
        <begin position="62"/>
        <end position="84"/>
    </location>
</feature>
<sequence>MSAAGQIYQAMVSDLLKCEFDRRRALEGRGATLVTSSGALLTLIFGLTVLVTGKDQVFQNRWAIWVLLAALVAFVASALIAIFIQSWGFKYAITSRKTLKSLARDNTEWARLADDATRSWLTRQVNTICSLRDGNDMKAKLVTWSLGFQVAAITLLSASVGIDLSGRV</sequence>
<dbReference type="Proteomes" id="UP000192566">
    <property type="component" value="Unassembled WGS sequence"/>
</dbReference>
<name>A0A1X0DBM5_MYCHE</name>
<dbReference type="EMBL" id="MVHR01000047">
    <property type="protein sequence ID" value="ORA69609.1"/>
    <property type="molecule type" value="Genomic_DNA"/>
</dbReference>